<protein>
    <submittedName>
        <fullName evidence="2">Uncharacterized protein</fullName>
    </submittedName>
</protein>
<proteinExistence type="predicted"/>
<keyword evidence="3" id="KW-1185">Reference proteome</keyword>
<feature type="compositionally biased region" description="Polar residues" evidence="1">
    <location>
        <begin position="1"/>
        <end position="12"/>
    </location>
</feature>
<reference evidence="2 3" key="1">
    <citation type="submission" date="2019-01" db="EMBL/GenBank/DDBJ databases">
        <authorList>
            <person name="Ferrante I. M."/>
        </authorList>
    </citation>
    <scope>NUCLEOTIDE SEQUENCE [LARGE SCALE GENOMIC DNA]</scope>
    <source>
        <strain evidence="2 3">B856</strain>
    </source>
</reference>
<gene>
    <name evidence="2" type="ORF">PSNMU_V1.4_AUG-EV-PASAV3_0097570</name>
</gene>
<accession>A0A448ZL68</accession>
<evidence type="ECO:0000313" key="2">
    <source>
        <dbReference type="EMBL" id="VEU42774.1"/>
    </source>
</evidence>
<name>A0A448ZL68_9STRA</name>
<dbReference type="AlphaFoldDB" id="A0A448ZL68"/>
<evidence type="ECO:0000256" key="1">
    <source>
        <dbReference type="SAM" id="MobiDB-lite"/>
    </source>
</evidence>
<dbReference type="Proteomes" id="UP000291116">
    <property type="component" value="Unassembled WGS sequence"/>
</dbReference>
<dbReference type="EMBL" id="CAACVS010000475">
    <property type="protein sequence ID" value="VEU42774.1"/>
    <property type="molecule type" value="Genomic_DNA"/>
</dbReference>
<sequence>MTSCHDSSSSLDDQNDRGRSIAKGGVTTPFPWKLHIMLDTMDETGEKSIVHTTTIALFVGNGIYAKV</sequence>
<organism evidence="2 3">
    <name type="scientific">Pseudo-nitzschia multistriata</name>
    <dbReference type="NCBI Taxonomy" id="183589"/>
    <lineage>
        <taxon>Eukaryota</taxon>
        <taxon>Sar</taxon>
        <taxon>Stramenopiles</taxon>
        <taxon>Ochrophyta</taxon>
        <taxon>Bacillariophyta</taxon>
        <taxon>Bacillariophyceae</taxon>
        <taxon>Bacillariophycidae</taxon>
        <taxon>Bacillariales</taxon>
        <taxon>Bacillariaceae</taxon>
        <taxon>Pseudo-nitzschia</taxon>
    </lineage>
</organism>
<feature type="region of interest" description="Disordered" evidence="1">
    <location>
        <begin position="1"/>
        <end position="27"/>
    </location>
</feature>
<evidence type="ECO:0000313" key="3">
    <source>
        <dbReference type="Proteomes" id="UP000291116"/>
    </source>
</evidence>